<dbReference type="EMBL" id="MGER01000059">
    <property type="protein sequence ID" value="OGL87765.1"/>
    <property type="molecule type" value="Genomic_DNA"/>
</dbReference>
<feature type="transmembrane region" description="Helical" evidence="1">
    <location>
        <begin position="147"/>
        <end position="170"/>
    </location>
</feature>
<proteinExistence type="predicted"/>
<organism evidence="2 3">
    <name type="scientific">Candidatus Uhrbacteria bacterium RIFCSPLOWO2_02_FULL_49_11</name>
    <dbReference type="NCBI Taxonomy" id="1802409"/>
    <lineage>
        <taxon>Bacteria</taxon>
        <taxon>Candidatus Uhriibacteriota</taxon>
    </lineage>
</organism>
<keyword evidence="1" id="KW-0812">Transmembrane</keyword>
<comment type="caution">
    <text evidence="2">The sequence shown here is derived from an EMBL/GenBank/DDBJ whole genome shotgun (WGS) entry which is preliminary data.</text>
</comment>
<evidence type="ECO:0000313" key="3">
    <source>
        <dbReference type="Proteomes" id="UP000178264"/>
    </source>
</evidence>
<dbReference type="Proteomes" id="UP000178264">
    <property type="component" value="Unassembled WGS sequence"/>
</dbReference>
<accession>A0A1F7VBD8</accession>
<dbReference type="AlphaFoldDB" id="A0A1F7VBD8"/>
<sequence length="180" mass="20026">MGTFISSLTQAIRQIDLTTPSWDVFILLFFLIGVFLYGIALGRNKVIIILLSLYFSLAIFEVSSFVRTLSTTFFHDNPFGALFTFFILFLLTFLVVGQSGAGRSLSNDAVGSFWQTIIFSILQVGLTISIALLLLPVSLLLRFSPTILNIFIDPLGQFLWLSLPIVCLIFTRTKSSALKV</sequence>
<keyword evidence="1" id="KW-1133">Transmembrane helix</keyword>
<evidence type="ECO:0000256" key="1">
    <source>
        <dbReference type="SAM" id="Phobius"/>
    </source>
</evidence>
<reference evidence="2 3" key="1">
    <citation type="journal article" date="2016" name="Nat. Commun.">
        <title>Thousands of microbial genomes shed light on interconnected biogeochemical processes in an aquifer system.</title>
        <authorList>
            <person name="Anantharaman K."/>
            <person name="Brown C.T."/>
            <person name="Hug L.A."/>
            <person name="Sharon I."/>
            <person name="Castelle C.J."/>
            <person name="Probst A.J."/>
            <person name="Thomas B.C."/>
            <person name="Singh A."/>
            <person name="Wilkins M.J."/>
            <person name="Karaoz U."/>
            <person name="Brodie E.L."/>
            <person name="Williams K.H."/>
            <person name="Hubbard S.S."/>
            <person name="Banfield J.F."/>
        </authorList>
    </citation>
    <scope>NUCLEOTIDE SEQUENCE [LARGE SCALE GENOMIC DNA]</scope>
</reference>
<gene>
    <name evidence="2" type="ORF">A3I42_02480</name>
</gene>
<name>A0A1F7VBD8_9BACT</name>
<keyword evidence="1" id="KW-0472">Membrane</keyword>
<feature type="transmembrane region" description="Helical" evidence="1">
    <location>
        <begin position="20"/>
        <end position="39"/>
    </location>
</feature>
<feature type="transmembrane region" description="Helical" evidence="1">
    <location>
        <begin position="78"/>
        <end position="96"/>
    </location>
</feature>
<evidence type="ECO:0008006" key="4">
    <source>
        <dbReference type="Google" id="ProtNLM"/>
    </source>
</evidence>
<feature type="transmembrane region" description="Helical" evidence="1">
    <location>
        <begin position="117"/>
        <end position="141"/>
    </location>
</feature>
<protein>
    <recommendedName>
        <fullName evidence="4">CvpA family protein</fullName>
    </recommendedName>
</protein>
<feature type="transmembrane region" description="Helical" evidence="1">
    <location>
        <begin position="46"/>
        <end position="66"/>
    </location>
</feature>
<evidence type="ECO:0000313" key="2">
    <source>
        <dbReference type="EMBL" id="OGL87765.1"/>
    </source>
</evidence>